<evidence type="ECO:0000259" key="1">
    <source>
        <dbReference type="Pfam" id="PF13274"/>
    </source>
</evidence>
<accession>A0A412YSC8</accession>
<sequence length="185" mass="21359">MKTSIQITKIKTVLLYIMQSFPQGVEYTKLFEILYFAQQDYLVKYGKVLIEDSFMALKYGPVPTYIYKALQTAGRKPTEEGFNDFLTGIEVHEKKIYASAKPDMDYISGSDKRCLDAAITKYRDTDPYDQSDLSNDSAWKEFMTRIKDDPQKNLLTIMDIARAGKANKEMVDYIRKKQIVRNALS</sequence>
<proteinExistence type="predicted"/>
<comment type="caution">
    <text evidence="2">The sequence shown here is derived from an EMBL/GenBank/DDBJ whole genome shotgun (WGS) entry which is preliminary data.</text>
</comment>
<dbReference type="Proteomes" id="UP000283678">
    <property type="component" value="Unassembled WGS sequence"/>
</dbReference>
<evidence type="ECO:0000313" key="2">
    <source>
        <dbReference type="EMBL" id="RGV68070.1"/>
    </source>
</evidence>
<feature type="domain" description="Antitoxin SocA-like Panacea" evidence="1">
    <location>
        <begin position="33"/>
        <end position="140"/>
    </location>
</feature>
<dbReference type="EMBL" id="QRZL01000044">
    <property type="protein sequence ID" value="RGV68070.1"/>
    <property type="molecule type" value="Genomic_DNA"/>
</dbReference>
<organism evidence="2 3">
    <name type="scientific">Phocaeicola dorei</name>
    <dbReference type="NCBI Taxonomy" id="357276"/>
    <lineage>
        <taxon>Bacteria</taxon>
        <taxon>Pseudomonadati</taxon>
        <taxon>Bacteroidota</taxon>
        <taxon>Bacteroidia</taxon>
        <taxon>Bacteroidales</taxon>
        <taxon>Bacteroidaceae</taxon>
        <taxon>Phocaeicola</taxon>
    </lineage>
</organism>
<dbReference type="AlphaFoldDB" id="A0A412YSC8"/>
<dbReference type="Pfam" id="PF13274">
    <property type="entry name" value="SocA_Panacea"/>
    <property type="match status" value="1"/>
</dbReference>
<dbReference type="RefSeq" id="WP_009036690.1">
    <property type="nucleotide sequence ID" value="NZ_JAQPZB010000041.1"/>
</dbReference>
<reference evidence="2 3" key="1">
    <citation type="submission" date="2018-08" db="EMBL/GenBank/DDBJ databases">
        <title>A genome reference for cultivated species of the human gut microbiota.</title>
        <authorList>
            <person name="Zou Y."/>
            <person name="Xue W."/>
            <person name="Luo G."/>
        </authorList>
    </citation>
    <scope>NUCLEOTIDE SEQUENCE [LARGE SCALE GENOMIC DNA]</scope>
    <source>
        <strain evidence="2 3">AF14-1AC</strain>
    </source>
</reference>
<evidence type="ECO:0000313" key="3">
    <source>
        <dbReference type="Proteomes" id="UP000283678"/>
    </source>
</evidence>
<dbReference type="InterPro" id="IPR025272">
    <property type="entry name" value="SocA_Panacea"/>
</dbReference>
<protein>
    <submittedName>
        <fullName evidence="2">DUF4065 domain-containing protein</fullName>
    </submittedName>
</protein>
<gene>
    <name evidence="2" type="ORF">DWW04_22610</name>
</gene>
<name>A0A412YSC8_9BACT</name>